<feature type="region of interest" description="Disordered" evidence="1">
    <location>
        <begin position="171"/>
        <end position="211"/>
    </location>
</feature>
<dbReference type="AlphaFoldDB" id="A0A9D1LEU2"/>
<gene>
    <name evidence="3" type="ORF">IAC53_06370</name>
</gene>
<evidence type="ECO:0000256" key="2">
    <source>
        <dbReference type="SAM" id="Phobius"/>
    </source>
</evidence>
<keyword evidence="2" id="KW-0812">Transmembrane</keyword>
<evidence type="ECO:0008006" key="5">
    <source>
        <dbReference type="Google" id="ProtNLM"/>
    </source>
</evidence>
<keyword evidence="2" id="KW-1133">Transmembrane helix</keyword>
<keyword evidence="2" id="KW-0472">Membrane</keyword>
<name>A0A9D1LEU2_9FIRM</name>
<sequence>DLTVLDAALAVDVSGLTISEQAIVDTQTKAIEDALAALELKDADYTAYNAVVEKANALDRSLYADTTELDRLLGEDISGLTILEQDIVDTQTRAIEDALNSLVFKPADYTEYNKAVEQAKALDRSLYEDLTVLDETLAVDMSGKNITEQAEVDAQTQAILTAIENLVEKPVTEPETPEEPSQPVSEAPSETETTTQSDAKPSTDVKSPQTGANTSSVFGLSFICICSAVVLVFTSRKRKQ</sequence>
<evidence type="ECO:0000313" key="3">
    <source>
        <dbReference type="EMBL" id="HIU36206.1"/>
    </source>
</evidence>
<reference evidence="3" key="2">
    <citation type="journal article" date="2021" name="PeerJ">
        <title>Extensive microbial diversity within the chicken gut microbiome revealed by metagenomics and culture.</title>
        <authorList>
            <person name="Gilroy R."/>
            <person name="Ravi A."/>
            <person name="Getino M."/>
            <person name="Pursley I."/>
            <person name="Horton D.L."/>
            <person name="Alikhan N.F."/>
            <person name="Baker D."/>
            <person name="Gharbi K."/>
            <person name="Hall N."/>
            <person name="Watson M."/>
            <person name="Adriaenssens E.M."/>
            <person name="Foster-Nyarko E."/>
            <person name="Jarju S."/>
            <person name="Secka A."/>
            <person name="Antonio M."/>
            <person name="Oren A."/>
            <person name="Chaudhuri R.R."/>
            <person name="La Ragione R."/>
            <person name="Hildebrand F."/>
            <person name="Pallen M.J."/>
        </authorList>
    </citation>
    <scope>NUCLEOTIDE SEQUENCE</scope>
    <source>
        <strain evidence="3">ChiGjej1B1-19959</strain>
    </source>
</reference>
<dbReference type="EMBL" id="DVMW01000037">
    <property type="protein sequence ID" value="HIU36206.1"/>
    <property type="molecule type" value="Genomic_DNA"/>
</dbReference>
<organism evidence="3 4">
    <name type="scientific">Candidatus Fimenecus excrementigallinarum</name>
    <dbReference type="NCBI Taxonomy" id="2840816"/>
    <lineage>
        <taxon>Bacteria</taxon>
        <taxon>Bacillati</taxon>
        <taxon>Bacillota</taxon>
        <taxon>Clostridia</taxon>
        <taxon>Candidatus Fimenecus</taxon>
    </lineage>
</organism>
<comment type="caution">
    <text evidence="3">The sequence shown here is derived from an EMBL/GenBank/DDBJ whole genome shotgun (WGS) entry which is preliminary data.</text>
</comment>
<evidence type="ECO:0000313" key="4">
    <source>
        <dbReference type="Proteomes" id="UP000824071"/>
    </source>
</evidence>
<feature type="non-terminal residue" evidence="3">
    <location>
        <position position="1"/>
    </location>
</feature>
<dbReference type="Proteomes" id="UP000824071">
    <property type="component" value="Unassembled WGS sequence"/>
</dbReference>
<reference evidence="3" key="1">
    <citation type="submission" date="2020-10" db="EMBL/GenBank/DDBJ databases">
        <authorList>
            <person name="Gilroy R."/>
        </authorList>
    </citation>
    <scope>NUCLEOTIDE SEQUENCE</scope>
    <source>
        <strain evidence="3">ChiGjej1B1-19959</strain>
    </source>
</reference>
<proteinExistence type="predicted"/>
<dbReference type="Gene3D" id="1.20.1270.90">
    <property type="entry name" value="AF1782-like"/>
    <property type="match status" value="2"/>
</dbReference>
<accession>A0A9D1LEU2</accession>
<feature type="compositionally biased region" description="Polar residues" evidence="1">
    <location>
        <begin position="188"/>
        <end position="211"/>
    </location>
</feature>
<feature type="transmembrane region" description="Helical" evidence="2">
    <location>
        <begin position="216"/>
        <end position="234"/>
    </location>
</feature>
<evidence type="ECO:0000256" key="1">
    <source>
        <dbReference type="SAM" id="MobiDB-lite"/>
    </source>
</evidence>
<protein>
    <recommendedName>
        <fullName evidence="5">Gram-positive cocci surface proteins LPxTG domain-containing protein</fullName>
    </recommendedName>
</protein>